<dbReference type="AlphaFoldDB" id="A0A806FGI9"/>
<dbReference type="KEGG" id="bnm:BALAC2494_01803"/>
<feature type="compositionally biased region" description="Basic residues" evidence="1">
    <location>
        <begin position="36"/>
        <end position="45"/>
    </location>
</feature>
<protein>
    <submittedName>
        <fullName evidence="3">Uncharacterized protein</fullName>
    </submittedName>
</protein>
<proteinExistence type="predicted"/>
<organism evidence="3 4">
    <name type="scientific">Bifidobacterium animalis subsp. lactis CNCM I-2494</name>
    <dbReference type="NCBI Taxonomy" id="1042403"/>
    <lineage>
        <taxon>Bacteria</taxon>
        <taxon>Bacillati</taxon>
        <taxon>Actinomycetota</taxon>
        <taxon>Actinomycetes</taxon>
        <taxon>Bifidobacteriales</taxon>
        <taxon>Bifidobacteriaceae</taxon>
        <taxon>Bifidobacterium</taxon>
    </lineage>
</organism>
<gene>
    <name evidence="3" type="ORF">BALAC2494_01803</name>
</gene>
<feature type="compositionally biased region" description="Basic and acidic residues" evidence="1">
    <location>
        <begin position="46"/>
        <end position="77"/>
    </location>
</feature>
<accession>A0A806FGI9</accession>
<feature type="region of interest" description="Disordered" evidence="1">
    <location>
        <begin position="1"/>
        <end position="77"/>
    </location>
</feature>
<feature type="compositionally biased region" description="Basic and acidic residues" evidence="1">
    <location>
        <begin position="230"/>
        <end position="239"/>
    </location>
</feature>
<sequence>MNQETHDEDQHESDDVDGGEHRAGPQHRRDGGGHRLDRRQKRRAHRADAHDARHEQPERDHRAHNHREGHEPPAARVEMRHVLPWFDERQQYESGNEESKAVEGEIAVAGDEPHRNDGEAGAGECVHKAPEQAGQRHRQRAQLAAGGQQPHAHERQGDADHLAFRGPALRPHAHIDEHHEQIHRLQHGSGARVRPMDREQVGHLHERHAGERRAHELRVFTPAGHRRPERVRCADHGGHEEDDPRDDLAHTGDPQRSRVVFLHEDLRHRAIDAPACAADEHACNADGHFPRRLLEGGRLLSFARHRLLDEHVARISLLGGRRPRQHLMEFLRRIHIACAVVVLWIAVFRHRGSFRSSLARIVSRRP</sequence>
<keyword evidence="2" id="KW-0812">Transmembrane</keyword>
<name>A0A806FGI9_BIFAN</name>
<feature type="region of interest" description="Disordered" evidence="1">
    <location>
        <begin position="204"/>
        <end position="254"/>
    </location>
</feature>
<evidence type="ECO:0000313" key="4">
    <source>
        <dbReference type="Proteomes" id="UP000008394"/>
    </source>
</evidence>
<dbReference type="EMBL" id="CP002915">
    <property type="protein sequence ID" value="AEK29535.1"/>
    <property type="molecule type" value="Genomic_DNA"/>
</dbReference>
<feature type="compositionally biased region" description="Basic and acidic residues" evidence="1">
    <location>
        <begin position="18"/>
        <end position="35"/>
    </location>
</feature>
<evidence type="ECO:0000313" key="3">
    <source>
        <dbReference type="EMBL" id="AEK29535.1"/>
    </source>
</evidence>
<evidence type="ECO:0000256" key="2">
    <source>
        <dbReference type="SAM" id="Phobius"/>
    </source>
</evidence>
<reference evidence="3 4" key="1">
    <citation type="journal article" date="2011" name="J. Bacteriol.">
        <title>Genome Sequence of the Probiotic Strain Bifidobacterium animalis subsp. lactis CNCM I-2494.</title>
        <authorList>
            <person name="Chervaux C."/>
            <person name="Grimaldi C."/>
            <person name="Bolotin A."/>
            <person name="Quinquis B."/>
            <person name="Legrain-Raspaud S."/>
            <person name="van Hylckama Vlieg J.E."/>
            <person name="Denariaz G."/>
            <person name="Smokvina T."/>
        </authorList>
    </citation>
    <scope>NUCLEOTIDE SEQUENCE [LARGE SCALE GENOMIC DNA]</scope>
    <source>
        <strain evidence="3 4">CNCM I-2494</strain>
    </source>
</reference>
<feature type="compositionally biased region" description="Basic and acidic residues" evidence="1">
    <location>
        <begin position="204"/>
        <end position="218"/>
    </location>
</feature>
<dbReference type="Proteomes" id="UP000008394">
    <property type="component" value="Chromosome"/>
</dbReference>
<feature type="region of interest" description="Disordered" evidence="1">
    <location>
        <begin position="110"/>
        <end position="157"/>
    </location>
</feature>
<feature type="transmembrane region" description="Helical" evidence="2">
    <location>
        <begin position="330"/>
        <end position="348"/>
    </location>
</feature>
<keyword evidence="2" id="KW-1133">Transmembrane helix</keyword>
<keyword evidence="2" id="KW-0472">Membrane</keyword>
<evidence type="ECO:0000256" key="1">
    <source>
        <dbReference type="SAM" id="MobiDB-lite"/>
    </source>
</evidence>